<dbReference type="HOGENOM" id="CLU_139145_0_0_9"/>
<dbReference type="Proteomes" id="UP000027142">
    <property type="component" value="Chromosome"/>
</dbReference>
<dbReference type="PATRIC" id="fig|1246626.3.peg.1901"/>
<evidence type="ECO:0000259" key="1">
    <source>
        <dbReference type="PROSITE" id="PS51742"/>
    </source>
</evidence>
<feature type="domain" description="PPC" evidence="1">
    <location>
        <begin position="5"/>
        <end position="151"/>
    </location>
</feature>
<dbReference type="PROSITE" id="PS51742">
    <property type="entry name" value="PPC"/>
    <property type="match status" value="1"/>
</dbReference>
<dbReference type="SUPFAM" id="SSF117856">
    <property type="entry name" value="AF0104/ALDC/Ptd012-like"/>
    <property type="match status" value="1"/>
</dbReference>
<dbReference type="OrthoDB" id="9791702at2"/>
<dbReference type="InterPro" id="IPR005175">
    <property type="entry name" value="PPC_dom"/>
</dbReference>
<evidence type="ECO:0000313" key="3">
    <source>
        <dbReference type="Proteomes" id="UP000027142"/>
    </source>
</evidence>
<dbReference type="STRING" id="1246626.BleG1_1903"/>
<sequence>MSSQVTMNNQVVYGSLDVAEDLMDGILSICKEKHIHSGMVTCIGSLDTTGFTVFKVNEKNKPDGYAEPFMIDEPVELIQATGFICQDESGELDMHLHGIVERMDGSIHAGHFLRGFNKVCITVEFTIIYSHDVTAVRKYNAALNYKTISFTSKST</sequence>
<protein>
    <recommendedName>
        <fullName evidence="1">PPC domain-containing protein</fullName>
    </recommendedName>
</protein>
<organism evidence="2 3">
    <name type="scientific">Shouchella lehensis G1</name>
    <dbReference type="NCBI Taxonomy" id="1246626"/>
    <lineage>
        <taxon>Bacteria</taxon>
        <taxon>Bacillati</taxon>
        <taxon>Bacillota</taxon>
        <taxon>Bacilli</taxon>
        <taxon>Bacillales</taxon>
        <taxon>Bacillaceae</taxon>
        <taxon>Shouchella</taxon>
    </lineage>
</organism>
<dbReference type="Pfam" id="PF03479">
    <property type="entry name" value="PCC"/>
    <property type="match status" value="1"/>
</dbReference>
<dbReference type="KEGG" id="ble:BleG1_1903"/>
<evidence type="ECO:0000313" key="2">
    <source>
        <dbReference type="EMBL" id="AIC94481.1"/>
    </source>
</evidence>
<name>A0A060LTB5_9BACI</name>
<accession>A0A060LTB5</accession>
<dbReference type="eggNOG" id="COG1661">
    <property type="taxonomic scope" value="Bacteria"/>
</dbReference>
<dbReference type="PANTHER" id="PTHR34988">
    <property type="entry name" value="PROTEIN, PUTATIVE-RELATED"/>
    <property type="match status" value="1"/>
</dbReference>
<dbReference type="PANTHER" id="PTHR34988:SF1">
    <property type="entry name" value="DNA-BINDING PROTEIN"/>
    <property type="match status" value="1"/>
</dbReference>
<dbReference type="Gene3D" id="3.30.1330.80">
    <property type="entry name" value="Hypothetical protein, similar to alpha- acetolactate decarboxylase, domain 2"/>
    <property type="match status" value="1"/>
</dbReference>
<dbReference type="CDD" id="cd11378">
    <property type="entry name" value="DUF296"/>
    <property type="match status" value="1"/>
</dbReference>
<dbReference type="RefSeq" id="WP_051667518.1">
    <property type="nucleotide sequence ID" value="NZ_CP003923.1"/>
</dbReference>
<reference evidence="2 3" key="1">
    <citation type="journal article" date="2014" name="Gene">
        <title>A comparative genomic analysis of the alkalitolerant soil bacterium Bacillus lehensis G1.</title>
        <authorList>
            <person name="Noor Y.M."/>
            <person name="Samsulrizal N.H."/>
            <person name="Jema'on N.A."/>
            <person name="Low K.O."/>
            <person name="Ramli A.N."/>
            <person name="Alias N.I."/>
            <person name="Damis S.I."/>
            <person name="Fuzi S.F."/>
            <person name="Isa M.N."/>
            <person name="Murad A.M."/>
            <person name="Raih M.F."/>
            <person name="Bakar F.D."/>
            <person name="Najimudin N."/>
            <person name="Mahadi N.M."/>
            <person name="Illias R.M."/>
        </authorList>
    </citation>
    <scope>NUCLEOTIDE SEQUENCE [LARGE SCALE GENOMIC DNA]</scope>
    <source>
        <strain evidence="2 3">G1</strain>
    </source>
</reference>
<gene>
    <name evidence="2" type="ORF">BleG1_1903</name>
</gene>
<proteinExistence type="predicted"/>
<dbReference type="EMBL" id="CP003923">
    <property type="protein sequence ID" value="AIC94481.1"/>
    <property type="molecule type" value="Genomic_DNA"/>
</dbReference>
<dbReference type="AlphaFoldDB" id="A0A060LTB5"/>
<keyword evidence="3" id="KW-1185">Reference proteome</keyword>